<organism evidence="2 3">
    <name type="scientific">Heterobasidion irregulare (strain TC 32-1)</name>
    <dbReference type="NCBI Taxonomy" id="747525"/>
    <lineage>
        <taxon>Eukaryota</taxon>
        <taxon>Fungi</taxon>
        <taxon>Dikarya</taxon>
        <taxon>Basidiomycota</taxon>
        <taxon>Agaricomycotina</taxon>
        <taxon>Agaricomycetes</taxon>
        <taxon>Russulales</taxon>
        <taxon>Bondarzewiaceae</taxon>
        <taxon>Heterobasidion</taxon>
        <taxon>Heterobasidion annosum species complex</taxon>
    </lineage>
</organism>
<dbReference type="HOGENOM" id="CLU_1938441_0_0_1"/>
<dbReference type="RefSeq" id="XP_009548632.1">
    <property type="nucleotide sequence ID" value="XM_009550337.1"/>
</dbReference>
<dbReference type="OrthoDB" id="3236755at2759"/>
<gene>
    <name evidence="2" type="ORF">HETIRDRAFT_171402</name>
</gene>
<evidence type="ECO:0000313" key="2">
    <source>
        <dbReference type="EMBL" id="ETW80111.1"/>
    </source>
</evidence>
<feature type="region of interest" description="Disordered" evidence="1">
    <location>
        <begin position="106"/>
        <end position="130"/>
    </location>
</feature>
<dbReference type="GeneID" id="20668338"/>
<dbReference type="KEGG" id="hir:HETIRDRAFT_171402"/>
<name>W4K4X8_HETIT</name>
<keyword evidence="3" id="KW-1185">Reference proteome</keyword>
<dbReference type="InParanoid" id="W4K4X8"/>
<reference evidence="2 3" key="1">
    <citation type="journal article" date="2012" name="New Phytol.">
        <title>Insight into trade-off between wood decay and parasitism from the genome of a fungal forest pathogen.</title>
        <authorList>
            <person name="Olson A."/>
            <person name="Aerts A."/>
            <person name="Asiegbu F."/>
            <person name="Belbahri L."/>
            <person name="Bouzid O."/>
            <person name="Broberg A."/>
            <person name="Canback B."/>
            <person name="Coutinho P.M."/>
            <person name="Cullen D."/>
            <person name="Dalman K."/>
            <person name="Deflorio G."/>
            <person name="van Diepen L.T."/>
            <person name="Dunand C."/>
            <person name="Duplessis S."/>
            <person name="Durling M."/>
            <person name="Gonthier P."/>
            <person name="Grimwood J."/>
            <person name="Fossdal C.G."/>
            <person name="Hansson D."/>
            <person name="Henrissat B."/>
            <person name="Hietala A."/>
            <person name="Himmelstrand K."/>
            <person name="Hoffmeister D."/>
            <person name="Hogberg N."/>
            <person name="James T.Y."/>
            <person name="Karlsson M."/>
            <person name="Kohler A."/>
            <person name="Kues U."/>
            <person name="Lee Y.H."/>
            <person name="Lin Y.C."/>
            <person name="Lind M."/>
            <person name="Lindquist E."/>
            <person name="Lombard V."/>
            <person name="Lucas S."/>
            <person name="Lunden K."/>
            <person name="Morin E."/>
            <person name="Murat C."/>
            <person name="Park J."/>
            <person name="Raffaello T."/>
            <person name="Rouze P."/>
            <person name="Salamov A."/>
            <person name="Schmutz J."/>
            <person name="Solheim H."/>
            <person name="Stahlberg J."/>
            <person name="Velez H."/>
            <person name="de Vries R.P."/>
            <person name="Wiebenga A."/>
            <person name="Woodward S."/>
            <person name="Yakovlev I."/>
            <person name="Garbelotto M."/>
            <person name="Martin F."/>
            <person name="Grigoriev I.V."/>
            <person name="Stenlid J."/>
        </authorList>
    </citation>
    <scope>NUCLEOTIDE SEQUENCE [LARGE SCALE GENOMIC DNA]</scope>
    <source>
        <strain evidence="2 3">TC 32-1</strain>
    </source>
</reference>
<protein>
    <submittedName>
        <fullName evidence="2">Uncharacterized protein</fullName>
    </submittedName>
</protein>
<proteinExistence type="predicted"/>
<evidence type="ECO:0000313" key="3">
    <source>
        <dbReference type="Proteomes" id="UP000030671"/>
    </source>
</evidence>
<dbReference type="AlphaFoldDB" id="W4K4X8"/>
<sequence>MVLPPPGGHNVNVNNMLAERVFYILMNSMLNKWTSSRFTWFNLVLRGCQNAQLLMDMIVIGQWYGTHVTEDKVPKKRLTIKFCNLEDNLKAAVSCSPPKGTTDMADTATFTLDGSGSDNNSDDSDDDMDG</sequence>
<accession>W4K4X8</accession>
<evidence type="ECO:0000256" key="1">
    <source>
        <dbReference type="SAM" id="MobiDB-lite"/>
    </source>
</evidence>
<feature type="compositionally biased region" description="Acidic residues" evidence="1">
    <location>
        <begin position="120"/>
        <end position="130"/>
    </location>
</feature>
<dbReference type="Proteomes" id="UP000030671">
    <property type="component" value="Unassembled WGS sequence"/>
</dbReference>
<dbReference type="EMBL" id="KI925460">
    <property type="protein sequence ID" value="ETW80111.1"/>
    <property type="molecule type" value="Genomic_DNA"/>
</dbReference>